<dbReference type="Proteomes" id="UP000190641">
    <property type="component" value="Unassembled WGS sequence"/>
</dbReference>
<name>A0A9X6B5N7_BACCE</name>
<proteinExistence type="predicted"/>
<dbReference type="InterPro" id="IPR011990">
    <property type="entry name" value="TPR-like_helical_dom_sf"/>
</dbReference>
<dbReference type="SUPFAM" id="SSF48452">
    <property type="entry name" value="TPR-like"/>
    <property type="match status" value="1"/>
</dbReference>
<dbReference type="Pfam" id="PF18801">
    <property type="entry name" value="RapH_N"/>
    <property type="match status" value="1"/>
</dbReference>
<evidence type="ECO:0000313" key="2">
    <source>
        <dbReference type="Proteomes" id="UP000190641"/>
    </source>
</evidence>
<evidence type="ECO:0000313" key="1">
    <source>
        <dbReference type="EMBL" id="OOR72882.1"/>
    </source>
</evidence>
<organism evidence="1 2">
    <name type="scientific">Bacillus cereus</name>
    <dbReference type="NCBI Taxonomy" id="1396"/>
    <lineage>
        <taxon>Bacteria</taxon>
        <taxon>Bacillati</taxon>
        <taxon>Bacillota</taxon>
        <taxon>Bacilli</taxon>
        <taxon>Bacillales</taxon>
        <taxon>Bacillaceae</taxon>
        <taxon>Bacillus</taxon>
        <taxon>Bacillus cereus group</taxon>
    </lineage>
</organism>
<protein>
    <recommendedName>
        <fullName evidence="3">Tetratricopeptide repeat protein</fullName>
    </recommendedName>
</protein>
<sequence>MMIHNEDSEQFLSLINEWYTAIRQRNLEKSINLKTNIDLSIDKFEQDLNLILHYHLVNFRYDYLIDKFSIKAGRFDIIDRYDIHNVPSVNSPILYYYYFFKALYYNVIGNYKDSMCYYYKAESYLPALSDELEQAEFFYMLGCVKYESFQGTLALKEVENAKQIFSRDSKYITNVAFCENTLGLIYTQIKEFSLAKKHFYKALNIFGSINEEIHILMTKQNLALMYGEQNYSSVAIEYLSNINSTVLNNYKSLFIEARERYKLKEFDIALERIERGICVCQSIQNVEYLHHFYILQALVTNVPAIKLECLIYNALEYFEKEGLMEYKIEYTELLADVFYSEDNLSMACKYFKDANKIKNIVVGKVDIQ</sequence>
<evidence type="ECO:0008006" key="3">
    <source>
        <dbReference type="Google" id="ProtNLM"/>
    </source>
</evidence>
<accession>A0A9X6B5N7</accession>
<dbReference type="AlphaFoldDB" id="A0A9X6B5N7"/>
<dbReference type="EMBL" id="MUAU01000097">
    <property type="protein sequence ID" value="OOR72882.1"/>
    <property type="molecule type" value="Genomic_DNA"/>
</dbReference>
<dbReference type="Gene3D" id="1.25.40.10">
    <property type="entry name" value="Tetratricopeptide repeat domain"/>
    <property type="match status" value="1"/>
</dbReference>
<gene>
    <name evidence="1" type="ORF">BLX06_22430</name>
</gene>
<reference evidence="1 2" key="1">
    <citation type="submission" date="2017-01" db="EMBL/GenBank/DDBJ databases">
        <title>Bacillus cereus isolates.</title>
        <authorList>
            <person name="Beno S.M."/>
        </authorList>
    </citation>
    <scope>NUCLEOTIDE SEQUENCE [LARGE SCALE GENOMIC DNA]</scope>
    <source>
        <strain evidence="1 2">FSL K6-1030</strain>
    </source>
</reference>
<comment type="caution">
    <text evidence="1">The sequence shown here is derived from an EMBL/GenBank/DDBJ whole genome shotgun (WGS) entry which is preliminary data.</text>
</comment>